<evidence type="ECO:0000259" key="5">
    <source>
        <dbReference type="PROSITE" id="PS51898"/>
    </source>
</evidence>
<dbReference type="GO" id="GO:0003677">
    <property type="term" value="F:DNA binding"/>
    <property type="evidence" value="ECO:0007669"/>
    <property type="project" value="UniProtKB-KW"/>
</dbReference>
<dbReference type="AlphaFoldDB" id="A0A927F6D0"/>
<dbReference type="EMBL" id="JACYFG010000006">
    <property type="protein sequence ID" value="MBD5779047.1"/>
    <property type="molecule type" value="Genomic_DNA"/>
</dbReference>
<comment type="similarity">
    <text evidence="1">Belongs to the 'phage' integrase family.</text>
</comment>
<dbReference type="GO" id="GO:0015074">
    <property type="term" value="P:DNA integration"/>
    <property type="evidence" value="ECO:0007669"/>
    <property type="project" value="UniProtKB-KW"/>
</dbReference>
<evidence type="ECO:0000256" key="2">
    <source>
        <dbReference type="ARBA" id="ARBA00022908"/>
    </source>
</evidence>
<evidence type="ECO:0000256" key="1">
    <source>
        <dbReference type="ARBA" id="ARBA00008857"/>
    </source>
</evidence>
<dbReference type="Gene3D" id="1.10.443.10">
    <property type="entry name" value="Intergrase catalytic core"/>
    <property type="match status" value="1"/>
</dbReference>
<dbReference type="Proteomes" id="UP000622317">
    <property type="component" value="Unassembled WGS sequence"/>
</dbReference>
<dbReference type="Gene3D" id="1.10.150.130">
    <property type="match status" value="1"/>
</dbReference>
<dbReference type="InterPro" id="IPR050090">
    <property type="entry name" value="Tyrosine_recombinase_XerCD"/>
</dbReference>
<evidence type="ECO:0000256" key="3">
    <source>
        <dbReference type="ARBA" id="ARBA00023125"/>
    </source>
</evidence>
<keyword evidence="2" id="KW-0229">DNA integration</keyword>
<dbReference type="InterPro" id="IPR011010">
    <property type="entry name" value="DNA_brk_join_enz"/>
</dbReference>
<gene>
    <name evidence="6" type="ORF">IEN85_06045</name>
</gene>
<dbReference type="InterPro" id="IPR013762">
    <property type="entry name" value="Integrase-like_cat_sf"/>
</dbReference>
<sequence>MLVAESRKRGHAIRTESTYSQWCARFSEWWKRVAKEGVPAPEVGALAEVVEAAVVGFLDYLAVEKCSSESTQKQALNAVSFLVTKTLGLEALDFTGFVRGKAKRNLPVVLSVDEVQRLLLQMEGETRLAAELLYGGGLRLMEGVRLRLKDLDLEYGTILVRDGKGAKDRVVPLGKSVLPALRRQIEFVQAQHVKDLKEGFGDVYMPPNLAKKWPKAGKDVIWQYLFPSKRMQKDPRSDAQRRHHMTDRKLRDAVKKASRAAGIMKRVTPHTLRHSFATHLLEKHYDIRTVQELMGHASVETTMIYTHVMNRPGLHVVSPVDDLSLGGGEPDGGAAF</sequence>
<evidence type="ECO:0000313" key="7">
    <source>
        <dbReference type="Proteomes" id="UP000622317"/>
    </source>
</evidence>
<dbReference type="NCBIfam" id="TIGR02249">
    <property type="entry name" value="integrase_gron"/>
    <property type="match status" value="1"/>
</dbReference>
<keyword evidence="7" id="KW-1185">Reference proteome</keyword>
<dbReference type="SUPFAM" id="SSF56349">
    <property type="entry name" value="DNA breaking-rejoining enzymes"/>
    <property type="match status" value="1"/>
</dbReference>
<keyword evidence="4" id="KW-0233">DNA recombination</keyword>
<dbReference type="InterPro" id="IPR010998">
    <property type="entry name" value="Integrase_recombinase_N"/>
</dbReference>
<proteinExistence type="inferred from homology"/>
<dbReference type="Pfam" id="PF13495">
    <property type="entry name" value="Phage_int_SAM_4"/>
    <property type="match status" value="1"/>
</dbReference>
<keyword evidence="3" id="KW-0238">DNA-binding</keyword>
<dbReference type="InterPro" id="IPR011946">
    <property type="entry name" value="Integrase_integron-type"/>
</dbReference>
<dbReference type="InterPro" id="IPR002104">
    <property type="entry name" value="Integrase_catalytic"/>
</dbReference>
<dbReference type="PROSITE" id="PS51898">
    <property type="entry name" value="TYR_RECOMBINASE"/>
    <property type="match status" value="1"/>
</dbReference>
<feature type="domain" description="Tyr recombinase" evidence="5">
    <location>
        <begin position="105"/>
        <end position="321"/>
    </location>
</feature>
<reference evidence="6" key="1">
    <citation type="submission" date="2020-09" db="EMBL/GenBank/DDBJ databases">
        <title>Pelagicoccus enzymogenes sp. nov. with an EPS production, isolated from marine sediment.</title>
        <authorList>
            <person name="Feng X."/>
        </authorList>
    </citation>
    <scope>NUCLEOTIDE SEQUENCE</scope>
    <source>
        <strain evidence="6">NFK12</strain>
    </source>
</reference>
<protein>
    <submittedName>
        <fullName evidence="6">Integron integrase</fullName>
    </submittedName>
</protein>
<organism evidence="6 7">
    <name type="scientific">Pelagicoccus enzymogenes</name>
    <dbReference type="NCBI Taxonomy" id="2773457"/>
    <lineage>
        <taxon>Bacteria</taxon>
        <taxon>Pseudomonadati</taxon>
        <taxon>Verrucomicrobiota</taxon>
        <taxon>Opitutia</taxon>
        <taxon>Puniceicoccales</taxon>
        <taxon>Pelagicoccaceae</taxon>
        <taxon>Pelagicoccus</taxon>
    </lineage>
</organism>
<dbReference type="PANTHER" id="PTHR30349">
    <property type="entry name" value="PHAGE INTEGRASE-RELATED"/>
    <property type="match status" value="1"/>
</dbReference>
<dbReference type="InterPro" id="IPR004107">
    <property type="entry name" value="Integrase_SAM-like_N"/>
</dbReference>
<name>A0A927F6D0_9BACT</name>
<comment type="caution">
    <text evidence="6">The sequence shown here is derived from an EMBL/GenBank/DDBJ whole genome shotgun (WGS) entry which is preliminary data.</text>
</comment>
<dbReference type="Pfam" id="PF00589">
    <property type="entry name" value="Phage_integrase"/>
    <property type="match status" value="1"/>
</dbReference>
<evidence type="ECO:0000313" key="6">
    <source>
        <dbReference type="EMBL" id="MBD5779047.1"/>
    </source>
</evidence>
<dbReference type="PANTHER" id="PTHR30349:SF64">
    <property type="entry name" value="PROPHAGE INTEGRASE INTD-RELATED"/>
    <property type="match status" value="1"/>
</dbReference>
<dbReference type="GO" id="GO:0006310">
    <property type="term" value="P:DNA recombination"/>
    <property type="evidence" value="ECO:0007669"/>
    <property type="project" value="UniProtKB-KW"/>
</dbReference>
<evidence type="ECO:0000256" key="4">
    <source>
        <dbReference type="ARBA" id="ARBA00023172"/>
    </source>
</evidence>
<accession>A0A927F6D0</accession>
<dbReference type="CDD" id="cd01193">
    <property type="entry name" value="INT_IntI_C"/>
    <property type="match status" value="1"/>
</dbReference>